<dbReference type="PROSITE" id="PS51257">
    <property type="entry name" value="PROKAR_LIPOPROTEIN"/>
    <property type="match status" value="1"/>
</dbReference>
<dbReference type="AlphaFoldDB" id="A0A4Y4DP02"/>
<name>A0A4Y4DP02_GLUUR</name>
<dbReference type="EMBL" id="BJNY01000004">
    <property type="protein sequence ID" value="GED05385.1"/>
    <property type="molecule type" value="Genomic_DNA"/>
</dbReference>
<evidence type="ECO:0008006" key="4">
    <source>
        <dbReference type="Google" id="ProtNLM"/>
    </source>
</evidence>
<protein>
    <recommendedName>
        <fullName evidence="4">Lipoprotein</fullName>
    </recommendedName>
</protein>
<gene>
    <name evidence="2" type="ORF">AUR04nite_09170</name>
</gene>
<sequence>MVHRNSTGSAKLLIGAALASLMIITTSCSPPNSSSSTTESSNTTGAEKVELTSLLSLASEINEQDQKSSSVDVIASAVARPFTEVKESSPTAATIRDVSQAEHVPGTYRLIVTCVGEGSIQASFTVGARKVTESIPNCEGKGTVKALENIVLDKKADNSEVLLSPAETSNLAVAYRIEKDPAGN</sequence>
<evidence type="ECO:0000313" key="3">
    <source>
        <dbReference type="Proteomes" id="UP000316612"/>
    </source>
</evidence>
<dbReference type="Proteomes" id="UP000316612">
    <property type="component" value="Unassembled WGS sequence"/>
</dbReference>
<keyword evidence="3" id="KW-1185">Reference proteome</keyword>
<feature type="signal peptide" evidence="1">
    <location>
        <begin position="1"/>
        <end position="19"/>
    </location>
</feature>
<comment type="caution">
    <text evidence="2">The sequence shown here is derived from an EMBL/GenBank/DDBJ whole genome shotgun (WGS) entry which is preliminary data.</text>
</comment>
<dbReference type="OrthoDB" id="5196802at2"/>
<evidence type="ECO:0000313" key="2">
    <source>
        <dbReference type="EMBL" id="GED05385.1"/>
    </source>
</evidence>
<reference evidence="2 3" key="1">
    <citation type="submission" date="2019-06" db="EMBL/GenBank/DDBJ databases">
        <title>Whole genome shotgun sequence of Glutamicibacter uratoxydans NBRC 15515.</title>
        <authorList>
            <person name="Hosoyama A."/>
            <person name="Uohara A."/>
            <person name="Ohji S."/>
            <person name="Ichikawa N."/>
        </authorList>
    </citation>
    <scope>NUCLEOTIDE SEQUENCE [LARGE SCALE GENOMIC DNA]</scope>
    <source>
        <strain evidence="2 3">NBRC 15515</strain>
    </source>
</reference>
<accession>A0A4Y4DP02</accession>
<proteinExistence type="predicted"/>
<feature type="chain" id="PRO_5038917698" description="Lipoprotein" evidence="1">
    <location>
        <begin position="20"/>
        <end position="184"/>
    </location>
</feature>
<evidence type="ECO:0000256" key="1">
    <source>
        <dbReference type="SAM" id="SignalP"/>
    </source>
</evidence>
<organism evidence="2 3">
    <name type="scientific">Glutamicibacter uratoxydans</name>
    <name type="common">Arthrobacter uratoxydans</name>
    <dbReference type="NCBI Taxonomy" id="43667"/>
    <lineage>
        <taxon>Bacteria</taxon>
        <taxon>Bacillati</taxon>
        <taxon>Actinomycetota</taxon>
        <taxon>Actinomycetes</taxon>
        <taxon>Micrococcales</taxon>
        <taxon>Micrococcaceae</taxon>
        <taxon>Glutamicibacter</taxon>
    </lineage>
</organism>
<dbReference type="RefSeq" id="WP_141362389.1">
    <property type="nucleotide sequence ID" value="NZ_BAAAJL010000001.1"/>
</dbReference>
<keyword evidence="1" id="KW-0732">Signal</keyword>